<name>A0A6C0UA86_9GAMM</name>
<proteinExistence type="predicted"/>
<gene>
    <name evidence="1" type="ORF">G3T16_13410</name>
</gene>
<dbReference type="SUPFAM" id="SSF51556">
    <property type="entry name" value="Metallo-dependent hydrolases"/>
    <property type="match status" value="1"/>
</dbReference>
<dbReference type="CDD" id="cd01301">
    <property type="entry name" value="rDP_like"/>
    <property type="match status" value="1"/>
</dbReference>
<accession>A0A6C0UA86</accession>
<dbReference type="InterPro" id="IPR032466">
    <property type="entry name" value="Metal_Hydrolase"/>
</dbReference>
<reference evidence="1 2" key="1">
    <citation type="submission" date="2020-02" db="EMBL/GenBank/DDBJ databases">
        <title>Genome sequencing for Kineobactrum sp. M2.</title>
        <authorList>
            <person name="Park S.-J."/>
        </authorList>
    </citation>
    <scope>NUCLEOTIDE SEQUENCE [LARGE SCALE GENOMIC DNA]</scope>
    <source>
        <strain evidence="1 2">M2</strain>
    </source>
</reference>
<dbReference type="AlphaFoldDB" id="A0A6C0UA86"/>
<dbReference type="PANTHER" id="PTHR10443">
    <property type="entry name" value="MICROSOMAL DIPEPTIDASE"/>
    <property type="match status" value="1"/>
</dbReference>
<dbReference type="GO" id="GO:0070573">
    <property type="term" value="F:metallodipeptidase activity"/>
    <property type="evidence" value="ECO:0007669"/>
    <property type="project" value="InterPro"/>
</dbReference>
<dbReference type="Proteomes" id="UP000477680">
    <property type="component" value="Chromosome"/>
</dbReference>
<dbReference type="Pfam" id="PF01244">
    <property type="entry name" value="Peptidase_M19"/>
    <property type="match status" value="1"/>
</dbReference>
<organism evidence="1 2">
    <name type="scientific">Kineobactrum salinum</name>
    <dbReference type="NCBI Taxonomy" id="2708301"/>
    <lineage>
        <taxon>Bacteria</taxon>
        <taxon>Pseudomonadati</taxon>
        <taxon>Pseudomonadota</taxon>
        <taxon>Gammaproteobacteria</taxon>
        <taxon>Cellvibrionales</taxon>
        <taxon>Halieaceae</taxon>
        <taxon>Kineobactrum</taxon>
    </lineage>
</organism>
<dbReference type="PROSITE" id="PS51365">
    <property type="entry name" value="RENAL_DIPEPTIDASE_2"/>
    <property type="match status" value="1"/>
</dbReference>
<evidence type="ECO:0000313" key="1">
    <source>
        <dbReference type="EMBL" id="QIB67675.1"/>
    </source>
</evidence>
<evidence type="ECO:0000313" key="2">
    <source>
        <dbReference type="Proteomes" id="UP000477680"/>
    </source>
</evidence>
<dbReference type="GO" id="GO:0006508">
    <property type="term" value="P:proteolysis"/>
    <property type="evidence" value="ECO:0007669"/>
    <property type="project" value="InterPro"/>
</dbReference>
<sequence length="359" mass="38460">MNITLSHEAAAVGPAASRLHSKLVVGDLHADSLLWRRNLLRHSSRGHVDIPRLQAGNVALQVFTAVTQSPAGLNYGQNARDSRDNITLLALAQAWPVATWTSRYQRALYQARRLHRFAERAPRDLQVITNRQQLRQLLQARQQGAALVGGILGTEGSHALDGELDNIRGLHEHGYRVMGLHHFFDNALGGSLHGESGQGLTAFGEQAVDQMRSLGIIIDVAHSSEQVVRDVLARDETPLLLSHSGFQGHCPSQRNISDELMQAIAAGGGLIGVGFWEAAVCDASPAGIAAAIRYGIALVGADHLALGSDFDGAVSVPFDSSELATLTQALLDAGISPQDIRKVMGGNLVRFFDAQLPAD</sequence>
<dbReference type="InterPro" id="IPR008257">
    <property type="entry name" value="Pept_M19"/>
</dbReference>
<protein>
    <submittedName>
        <fullName evidence="1">Peptidase M19</fullName>
    </submittedName>
</protein>
<keyword evidence="2" id="KW-1185">Reference proteome</keyword>
<dbReference type="KEGG" id="kim:G3T16_13410"/>
<dbReference type="EMBL" id="CP048711">
    <property type="protein sequence ID" value="QIB67675.1"/>
    <property type="molecule type" value="Genomic_DNA"/>
</dbReference>
<dbReference type="PANTHER" id="PTHR10443:SF12">
    <property type="entry name" value="DIPEPTIDASE"/>
    <property type="match status" value="1"/>
</dbReference>
<dbReference type="Gene3D" id="3.20.20.140">
    <property type="entry name" value="Metal-dependent hydrolases"/>
    <property type="match status" value="1"/>
</dbReference>